<accession>A0A1F5KSA4</accession>
<dbReference type="Proteomes" id="UP000178565">
    <property type="component" value="Unassembled WGS sequence"/>
</dbReference>
<dbReference type="InterPro" id="IPR003442">
    <property type="entry name" value="T6A_TsaE"/>
</dbReference>
<comment type="similarity">
    <text evidence="2">Belongs to the TsaE family.</text>
</comment>
<dbReference type="Gene3D" id="3.40.50.300">
    <property type="entry name" value="P-loop containing nucleotide triphosphate hydrolases"/>
    <property type="match status" value="1"/>
</dbReference>
<evidence type="ECO:0000256" key="4">
    <source>
        <dbReference type="ARBA" id="ARBA00022490"/>
    </source>
</evidence>
<keyword evidence="4" id="KW-0963">Cytoplasm</keyword>
<evidence type="ECO:0000256" key="8">
    <source>
        <dbReference type="ARBA" id="ARBA00022840"/>
    </source>
</evidence>
<dbReference type="AlphaFoldDB" id="A0A1F5KSA4"/>
<name>A0A1F5KSA4_9BACT</name>
<dbReference type="GO" id="GO:0002949">
    <property type="term" value="P:tRNA threonylcarbamoyladenosine modification"/>
    <property type="evidence" value="ECO:0007669"/>
    <property type="project" value="InterPro"/>
</dbReference>
<proteinExistence type="inferred from homology"/>
<dbReference type="GO" id="GO:0016740">
    <property type="term" value="F:transferase activity"/>
    <property type="evidence" value="ECO:0007669"/>
    <property type="project" value="UniProtKB-KW"/>
</dbReference>
<dbReference type="EMBL" id="MFDM01000014">
    <property type="protein sequence ID" value="OGE43709.1"/>
    <property type="molecule type" value="Genomic_DNA"/>
</dbReference>
<keyword evidence="11" id="KW-0808">Transferase</keyword>
<evidence type="ECO:0000256" key="3">
    <source>
        <dbReference type="ARBA" id="ARBA00019010"/>
    </source>
</evidence>
<gene>
    <name evidence="11" type="ORF">A3B45_03415</name>
</gene>
<protein>
    <recommendedName>
        <fullName evidence="3">tRNA threonylcarbamoyladenosine biosynthesis protein TsaE</fullName>
    </recommendedName>
    <alternativeName>
        <fullName evidence="10">t(6)A37 threonylcarbamoyladenosine biosynthesis protein TsaE</fullName>
    </alternativeName>
</protein>
<evidence type="ECO:0000313" key="12">
    <source>
        <dbReference type="Proteomes" id="UP000178565"/>
    </source>
</evidence>
<comment type="caution">
    <text evidence="11">The sequence shown here is derived from an EMBL/GenBank/DDBJ whole genome shotgun (WGS) entry which is preliminary data.</text>
</comment>
<evidence type="ECO:0000256" key="2">
    <source>
        <dbReference type="ARBA" id="ARBA00007599"/>
    </source>
</evidence>
<dbReference type="PANTHER" id="PTHR33540">
    <property type="entry name" value="TRNA THREONYLCARBAMOYLADENOSINE BIOSYNTHESIS PROTEIN TSAE"/>
    <property type="match status" value="1"/>
</dbReference>
<dbReference type="STRING" id="1797785.A3B45_03415"/>
<reference evidence="11 12" key="1">
    <citation type="journal article" date="2016" name="Nat. Commun.">
        <title>Thousands of microbial genomes shed light on interconnected biogeochemical processes in an aquifer system.</title>
        <authorList>
            <person name="Anantharaman K."/>
            <person name="Brown C.T."/>
            <person name="Hug L.A."/>
            <person name="Sharon I."/>
            <person name="Castelle C.J."/>
            <person name="Probst A.J."/>
            <person name="Thomas B.C."/>
            <person name="Singh A."/>
            <person name="Wilkins M.J."/>
            <person name="Karaoz U."/>
            <person name="Brodie E.L."/>
            <person name="Williams K.H."/>
            <person name="Hubbard S.S."/>
            <person name="Banfield J.F."/>
        </authorList>
    </citation>
    <scope>NUCLEOTIDE SEQUENCE [LARGE SCALE GENOMIC DNA]</scope>
</reference>
<dbReference type="Pfam" id="PF02367">
    <property type="entry name" value="TsaE"/>
    <property type="match status" value="1"/>
</dbReference>
<dbReference type="GO" id="GO:0005737">
    <property type="term" value="C:cytoplasm"/>
    <property type="evidence" value="ECO:0007669"/>
    <property type="project" value="UniProtKB-SubCell"/>
</dbReference>
<keyword evidence="7" id="KW-0547">Nucleotide-binding</keyword>
<keyword evidence="9" id="KW-0460">Magnesium</keyword>
<sequence length="142" mass="16362">MGQFITRSDKETRQLAKKLAKERRYKVVGLVGELGAGKTTFVQGFAQGLGIKEKIISPTFVLIRQHKIPKSKKTLFHIDLYRLEMEREFEDLGLKEILQNPEAVVVIEWAEKIKSILPKIAALIYFKKLDDHQRKITIKTLS</sequence>
<evidence type="ECO:0000256" key="9">
    <source>
        <dbReference type="ARBA" id="ARBA00022842"/>
    </source>
</evidence>
<evidence type="ECO:0000313" key="11">
    <source>
        <dbReference type="EMBL" id="OGE43709.1"/>
    </source>
</evidence>
<keyword evidence="8" id="KW-0067">ATP-binding</keyword>
<dbReference type="PANTHER" id="PTHR33540:SF2">
    <property type="entry name" value="TRNA THREONYLCARBAMOYLADENOSINE BIOSYNTHESIS PROTEIN TSAE"/>
    <property type="match status" value="1"/>
</dbReference>
<dbReference type="GO" id="GO:0046872">
    <property type="term" value="F:metal ion binding"/>
    <property type="evidence" value="ECO:0007669"/>
    <property type="project" value="UniProtKB-KW"/>
</dbReference>
<dbReference type="SUPFAM" id="SSF52540">
    <property type="entry name" value="P-loop containing nucleoside triphosphate hydrolases"/>
    <property type="match status" value="1"/>
</dbReference>
<evidence type="ECO:0000256" key="6">
    <source>
        <dbReference type="ARBA" id="ARBA00022723"/>
    </source>
</evidence>
<evidence type="ECO:0000256" key="1">
    <source>
        <dbReference type="ARBA" id="ARBA00004496"/>
    </source>
</evidence>
<dbReference type="NCBIfam" id="TIGR00150">
    <property type="entry name" value="T6A_YjeE"/>
    <property type="match status" value="1"/>
</dbReference>
<comment type="subcellular location">
    <subcellularLocation>
        <location evidence="1">Cytoplasm</location>
    </subcellularLocation>
</comment>
<organism evidence="11 12">
    <name type="scientific">Candidatus Daviesbacteria bacterium RIFCSPLOWO2_01_FULL_39_12</name>
    <dbReference type="NCBI Taxonomy" id="1797785"/>
    <lineage>
        <taxon>Bacteria</taxon>
        <taxon>Candidatus Daviesiibacteriota</taxon>
    </lineage>
</organism>
<dbReference type="GO" id="GO:0005524">
    <property type="term" value="F:ATP binding"/>
    <property type="evidence" value="ECO:0007669"/>
    <property type="project" value="UniProtKB-KW"/>
</dbReference>
<dbReference type="InterPro" id="IPR027417">
    <property type="entry name" value="P-loop_NTPase"/>
</dbReference>
<keyword evidence="5" id="KW-0819">tRNA processing</keyword>
<evidence type="ECO:0000256" key="10">
    <source>
        <dbReference type="ARBA" id="ARBA00032441"/>
    </source>
</evidence>
<evidence type="ECO:0000256" key="5">
    <source>
        <dbReference type="ARBA" id="ARBA00022694"/>
    </source>
</evidence>
<evidence type="ECO:0000256" key="7">
    <source>
        <dbReference type="ARBA" id="ARBA00022741"/>
    </source>
</evidence>
<keyword evidence="6" id="KW-0479">Metal-binding</keyword>